<evidence type="ECO:0000256" key="2">
    <source>
        <dbReference type="ARBA" id="ARBA00008873"/>
    </source>
</evidence>
<keyword evidence="5 9" id="KW-1133">Transmembrane helix</keyword>
<gene>
    <name evidence="12" type="ORF">KJ970_05825</name>
</gene>
<dbReference type="InterPro" id="IPR027469">
    <property type="entry name" value="Cation_efflux_TMD_sf"/>
</dbReference>
<dbReference type="Proteomes" id="UP000777784">
    <property type="component" value="Unassembled WGS sequence"/>
</dbReference>
<dbReference type="Gene3D" id="1.20.1510.10">
    <property type="entry name" value="Cation efflux protein transmembrane domain"/>
    <property type="match status" value="1"/>
</dbReference>
<feature type="region of interest" description="Disordered" evidence="8">
    <location>
        <begin position="1"/>
        <end position="20"/>
    </location>
</feature>
<dbReference type="InterPro" id="IPR058533">
    <property type="entry name" value="Cation_efflux_TM"/>
</dbReference>
<evidence type="ECO:0000259" key="10">
    <source>
        <dbReference type="Pfam" id="PF01545"/>
    </source>
</evidence>
<feature type="transmembrane region" description="Helical" evidence="9">
    <location>
        <begin position="127"/>
        <end position="151"/>
    </location>
</feature>
<dbReference type="InterPro" id="IPR050681">
    <property type="entry name" value="CDF/SLC30A"/>
</dbReference>
<dbReference type="SUPFAM" id="SSF160240">
    <property type="entry name" value="Cation efflux protein cytoplasmic domain-like"/>
    <property type="match status" value="1"/>
</dbReference>
<name>A0A948WBY7_UNCEI</name>
<evidence type="ECO:0000256" key="3">
    <source>
        <dbReference type="ARBA" id="ARBA00022448"/>
    </source>
</evidence>
<dbReference type="Pfam" id="PF16916">
    <property type="entry name" value="ZT_dimer"/>
    <property type="match status" value="1"/>
</dbReference>
<protein>
    <submittedName>
        <fullName evidence="12">Cation diffusion facilitator family transporter</fullName>
    </submittedName>
</protein>
<feature type="domain" description="Cation efflux protein transmembrane" evidence="10">
    <location>
        <begin position="30"/>
        <end position="217"/>
    </location>
</feature>
<evidence type="ECO:0000256" key="8">
    <source>
        <dbReference type="SAM" id="MobiDB-lite"/>
    </source>
</evidence>
<feature type="transmembrane region" description="Helical" evidence="9">
    <location>
        <begin position="29"/>
        <end position="49"/>
    </location>
</feature>
<comment type="subcellular location">
    <subcellularLocation>
        <location evidence="1">Membrane</location>
        <topology evidence="1">Multi-pass membrane protein</topology>
    </subcellularLocation>
</comment>
<keyword evidence="7 9" id="KW-0472">Membrane</keyword>
<organism evidence="12 13">
    <name type="scientific">Eiseniibacteriota bacterium</name>
    <dbReference type="NCBI Taxonomy" id="2212470"/>
    <lineage>
        <taxon>Bacteria</taxon>
        <taxon>Candidatus Eiseniibacteriota</taxon>
    </lineage>
</organism>
<reference evidence="12" key="1">
    <citation type="submission" date="2021-05" db="EMBL/GenBank/DDBJ databases">
        <title>Energy efficiency and biological interactions define the core microbiome of deep oligotrophic groundwater.</title>
        <authorList>
            <person name="Mehrshad M."/>
            <person name="Lopez-Fernandez M."/>
            <person name="Bell E."/>
            <person name="Bernier-Latmani R."/>
            <person name="Bertilsson S."/>
            <person name="Dopson M."/>
        </authorList>
    </citation>
    <scope>NUCLEOTIDE SEQUENCE</scope>
    <source>
        <strain evidence="12">Modern_marine.mb.64</strain>
    </source>
</reference>
<evidence type="ECO:0000313" key="13">
    <source>
        <dbReference type="Proteomes" id="UP000777784"/>
    </source>
</evidence>
<keyword evidence="6" id="KW-0406">Ion transport</keyword>
<evidence type="ECO:0000256" key="4">
    <source>
        <dbReference type="ARBA" id="ARBA00022692"/>
    </source>
</evidence>
<dbReference type="GO" id="GO:0005886">
    <property type="term" value="C:plasma membrane"/>
    <property type="evidence" value="ECO:0007669"/>
    <property type="project" value="TreeGrafter"/>
</dbReference>
<evidence type="ECO:0000256" key="7">
    <source>
        <dbReference type="ARBA" id="ARBA00023136"/>
    </source>
</evidence>
<dbReference type="AlphaFoldDB" id="A0A948WBY7"/>
<feature type="transmembrane region" description="Helical" evidence="9">
    <location>
        <begin position="96"/>
        <end position="115"/>
    </location>
</feature>
<feature type="domain" description="Cation efflux protein cytoplasmic" evidence="11">
    <location>
        <begin position="228"/>
        <end position="297"/>
    </location>
</feature>
<dbReference type="InterPro" id="IPR027470">
    <property type="entry name" value="Cation_efflux_CTD"/>
</dbReference>
<comment type="caution">
    <text evidence="12">The sequence shown here is derived from an EMBL/GenBank/DDBJ whole genome shotgun (WGS) entry which is preliminary data.</text>
</comment>
<dbReference type="NCBIfam" id="TIGR01297">
    <property type="entry name" value="CDF"/>
    <property type="match status" value="1"/>
</dbReference>
<dbReference type="SUPFAM" id="SSF161111">
    <property type="entry name" value="Cation efflux protein transmembrane domain-like"/>
    <property type="match status" value="1"/>
</dbReference>
<dbReference type="InterPro" id="IPR002524">
    <property type="entry name" value="Cation_efflux"/>
</dbReference>
<keyword evidence="3" id="KW-0813">Transport</keyword>
<evidence type="ECO:0000259" key="11">
    <source>
        <dbReference type="Pfam" id="PF16916"/>
    </source>
</evidence>
<dbReference type="EMBL" id="JAHJDP010000031">
    <property type="protein sequence ID" value="MBU2690428.1"/>
    <property type="molecule type" value="Genomic_DNA"/>
</dbReference>
<evidence type="ECO:0000256" key="6">
    <source>
        <dbReference type="ARBA" id="ARBA00023065"/>
    </source>
</evidence>
<evidence type="ECO:0000313" key="12">
    <source>
        <dbReference type="EMBL" id="MBU2690428.1"/>
    </source>
</evidence>
<proteinExistence type="inferred from homology"/>
<feature type="compositionally biased region" description="Basic residues" evidence="8">
    <location>
        <begin position="1"/>
        <end position="16"/>
    </location>
</feature>
<dbReference type="PANTHER" id="PTHR11562:SF17">
    <property type="entry name" value="RE54080P-RELATED"/>
    <property type="match status" value="1"/>
</dbReference>
<sequence>MTPLHKHKHGHSHGHRPAPSQAGDYHRTFIIGICLNAGFVFIEALSGIISGSLALLADAGHNLSDVLGLILAWGATRLATRAPTPYHTYGFRRSTIFAALLNAIILLFAIGGIAWESMRRLNNPPPVAGGTIMIVAAAGIVINGLTAWLFWSGRRHDLNIRGAFLHMAADTLVSAGVVLAGLAITLTHLLWIDPLISFIIVVVIFAGTWGLLKESVLMAMDAVPKGIDPVAVRAYLTDLPGVTAVHDLHIWATSTTQTALTVHLVKPDPTDDDAVLTHICIALKNDFGISHPTIQWERNDCAAPCAPRSS</sequence>
<evidence type="ECO:0000256" key="9">
    <source>
        <dbReference type="SAM" id="Phobius"/>
    </source>
</evidence>
<comment type="similarity">
    <text evidence="2">Belongs to the cation diffusion facilitator (CDF) transporter (TC 2.A.4) family. SLC30A subfamily.</text>
</comment>
<dbReference type="GO" id="GO:0005385">
    <property type="term" value="F:zinc ion transmembrane transporter activity"/>
    <property type="evidence" value="ECO:0007669"/>
    <property type="project" value="TreeGrafter"/>
</dbReference>
<keyword evidence="4 9" id="KW-0812">Transmembrane</keyword>
<accession>A0A948WBY7</accession>
<dbReference type="PANTHER" id="PTHR11562">
    <property type="entry name" value="CATION EFFLUX PROTEIN/ ZINC TRANSPORTER"/>
    <property type="match status" value="1"/>
</dbReference>
<dbReference type="InterPro" id="IPR036837">
    <property type="entry name" value="Cation_efflux_CTD_sf"/>
</dbReference>
<feature type="transmembrane region" description="Helical" evidence="9">
    <location>
        <begin position="163"/>
        <end position="184"/>
    </location>
</feature>
<dbReference type="Pfam" id="PF01545">
    <property type="entry name" value="Cation_efflux"/>
    <property type="match status" value="1"/>
</dbReference>
<evidence type="ECO:0000256" key="5">
    <source>
        <dbReference type="ARBA" id="ARBA00022989"/>
    </source>
</evidence>
<feature type="transmembrane region" description="Helical" evidence="9">
    <location>
        <begin position="190"/>
        <end position="212"/>
    </location>
</feature>
<evidence type="ECO:0000256" key="1">
    <source>
        <dbReference type="ARBA" id="ARBA00004141"/>
    </source>
</evidence>